<dbReference type="GO" id="GO:0046872">
    <property type="term" value="F:metal ion binding"/>
    <property type="evidence" value="ECO:0007669"/>
    <property type="project" value="UniProtKB-KW"/>
</dbReference>
<evidence type="ECO:0000256" key="9">
    <source>
        <dbReference type="ARBA" id="ARBA00022825"/>
    </source>
</evidence>
<proteinExistence type="predicted"/>
<feature type="non-terminal residue" evidence="14">
    <location>
        <position position="473"/>
    </location>
</feature>
<evidence type="ECO:0000256" key="4">
    <source>
        <dbReference type="ARBA" id="ARBA00004239"/>
    </source>
</evidence>
<name>A0AAV5ABG2_9AGAM</name>
<keyword evidence="6" id="KW-0645">Protease</keyword>
<dbReference type="InterPro" id="IPR036852">
    <property type="entry name" value="Peptidase_S8/S53_dom_sf"/>
</dbReference>
<dbReference type="GO" id="GO:0008240">
    <property type="term" value="F:tripeptidyl-peptidase activity"/>
    <property type="evidence" value="ECO:0007669"/>
    <property type="project" value="UniProtKB-EC"/>
</dbReference>
<dbReference type="InterPro" id="IPR023828">
    <property type="entry name" value="Peptidase_S8_Ser-AS"/>
</dbReference>
<dbReference type="Gene3D" id="3.40.50.200">
    <property type="entry name" value="Peptidase S8/S53 domain"/>
    <property type="match status" value="1"/>
</dbReference>
<evidence type="ECO:0000256" key="3">
    <source>
        <dbReference type="ARBA" id="ARBA00002451"/>
    </source>
</evidence>
<dbReference type="AlphaFoldDB" id="A0AAV5ABG2"/>
<accession>A0AAV5ABG2</accession>
<dbReference type="InterPro" id="IPR050819">
    <property type="entry name" value="Tripeptidyl-peptidase_I"/>
</dbReference>
<protein>
    <recommendedName>
        <fullName evidence="5">tripeptidyl-peptidase II</fullName>
        <ecNumber evidence="5">3.4.14.10</ecNumber>
    </recommendedName>
</protein>
<evidence type="ECO:0000256" key="12">
    <source>
        <dbReference type="PROSITE-ProRule" id="PRU01032"/>
    </source>
</evidence>
<comment type="subcellular location">
    <subcellularLocation>
        <location evidence="4">Secreted</location>
        <location evidence="4">Extracellular space</location>
    </subcellularLocation>
</comment>
<dbReference type="Pfam" id="PF00082">
    <property type="entry name" value="Peptidase_S8"/>
    <property type="match status" value="1"/>
</dbReference>
<evidence type="ECO:0000313" key="15">
    <source>
        <dbReference type="Proteomes" id="UP001050691"/>
    </source>
</evidence>
<dbReference type="InterPro" id="IPR015366">
    <property type="entry name" value="S53_propep"/>
</dbReference>
<evidence type="ECO:0000256" key="5">
    <source>
        <dbReference type="ARBA" id="ARBA00012462"/>
    </source>
</evidence>
<comment type="caution">
    <text evidence="12">Lacks conserved residue(s) required for the propagation of feature annotation.</text>
</comment>
<keyword evidence="9" id="KW-0720">Serine protease</keyword>
<dbReference type="Proteomes" id="UP001050691">
    <property type="component" value="Unassembled WGS sequence"/>
</dbReference>
<sequence>MSRPSSNKKMRGTVSDTARASRLGIFLLLSLIYSSPLEEQMVVHRQLDTIPDGYIQAGRADPKQTINLSVGLASNNNTGLTQRLYDVSMPDSPNYGQYLTKEEVDEYLRPNVNTTKAFNQWMSRHGIKPSPTSSSGNHFAIELSVSKAEELLNTSFYYFNHTPSNQRLIRTKEYSVPSSLHEDILLLQPTTQFNPPPVVVTTEPEFPPLSPQILSRAVNNLHVNRCLKYRVNQYGIPSNIQTSEQIGILSFIGQSVQGVSLANLDSQMVVGLVPSARVKIITTGSQTSFPLDELDVFNFVLWQSDPPFVLSMSYGGDEVATDPDAFESVCEVIKALGTRGVTVIAGSGDGGVSGIGPESCTKFNLTYPSACAWVLSVGATNISSGTEIAAAFSSGGFSNVFPVEDFQANASKNYQEKIGNTYAGLYNPQGSIFPVSSMVGWDVPIHDQGVFGLTGGTSASAPVAAAVITALNQ</sequence>
<evidence type="ECO:0000313" key="14">
    <source>
        <dbReference type="EMBL" id="GJJ10818.1"/>
    </source>
</evidence>
<evidence type="ECO:0000256" key="10">
    <source>
        <dbReference type="ARBA" id="ARBA00022837"/>
    </source>
</evidence>
<dbReference type="GO" id="GO:0005576">
    <property type="term" value="C:extracellular region"/>
    <property type="evidence" value="ECO:0007669"/>
    <property type="project" value="UniProtKB-SubCell"/>
</dbReference>
<comment type="catalytic activity">
    <reaction evidence="1">
        <text>Release of an N-terminal tripeptide from a polypeptide.</text>
        <dbReference type="EC" id="3.4.14.10"/>
    </reaction>
</comment>
<dbReference type="GO" id="GO:0006508">
    <property type="term" value="P:proteolysis"/>
    <property type="evidence" value="ECO:0007669"/>
    <property type="project" value="UniProtKB-KW"/>
</dbReference>
<keyword evidence="7" id="KW-0479">Metal-binding</keyword>
<organism evidence="14 15">
    <name type="scientific">Clathrus columnatus</name>
    <dbReference type="NCBI Taxonomy" id="1419009"/>
    <lineage>
        <taxon>Eukaryota</taxon>
        <taxon>Fungi</taxon>
        <taxon>Dikarya</taxon>
        <taxon>Basidiomycota</taxon>
        <taxon>Agaricomycotina</taxon>
        <taxon>Agaricomycetes</taxon>
        <taxon>Phallomycetidae</taxon>
        <taxon>Phallales</taxon>
        <taxon>Clathraceae</taxon>
        <taxon>Clathrus</taxon>
    </lineage>
</organism>
<dbReference type="EMBL" id="BPWL01000005">
    <property type="protein sequence ID" value="GJJ10818.1"/>
    <property type="molecule type" value="Genomic_DNA"/>
</dbReference>
<evidence type="ECO:0000256" key="8">
    <source>
        <dbReference type="ARBA" id="ARBA00022801"/>
    </source>
</evidence>
<comment type="cofactor">
    <cofactor evidence="2">
        <name>Ca(2+)</name>
        <dbReference type="ChEBI" id="CHEBI:29108"/>
    </cofactor>
</comment>
<dbReference type="InterPro" id="IPR030400">
    <property type="entry name" value="Sedolisin_dom"/>
</dbReference>
<keyword evidence="15" id="KW-1185">Reference proteome</keyword>
<dbReference type="SUPFAM" id="SSF52743">
    <property type="entry name" value="Subtilisin-like"/>
    <property type="match status" value="1"/>
</dbReference>
<evidence type="ECO:0000256" key="2">
    <source>
        <dbReference type="ARBA" id="ARBA00001913"/>
    </source>
</evidence>
<reference evidence="14" key="1">
    <citation type="submission" date="2021-10" db="EMBL/GenBank/DDBJ databases">
        <title>De novo Genome Assembly of Clathrus columnatus (Basidiomycota, Fungi) Using Illumina and Nanopore Sequence Data.</title>
        <authorList>
            <person name="Ogiso-Tanaka E."/>
            <person name="Itagaki H."/>
            <person name="Hosoya T."/>
            <person name="Hosaka K."/>
        </authorList>
    </citation>
    <scope>NUCLEOTIDE SEQUENCE</scope>
    <source>
        <strain evidence="14">MO-923</strain>
    </source>
</reference>
<evidence type="ECO:0000256" key="6">
    <source>
        <dbReference type="ARBA" id="ARBA00022670"/>
    </source>
</evidence>
<comment type="function">
    <text evidence="3">Secreted tripeptidyl-peptidase which degrades proteins at acidic pHs and is involved in virulence.</text>
</comment>
<dbReference type="EC" id="3.4.14.10" evidence="5"/>
<dbReference type="PROSITE" id="PS51695">
    <property type="entry name" value="SEDOLISIN"/>
    <property type="match status" value="1"/>
</dbReference>
<comment type="caution">
    <text evidence="14">The sequence shown here is derived from an EMBL/GenBank/DDBJ whole genome shotgun (WGS) entry which is preliminary data.</text>
</comment>
<evidence type="ECO:0000259" key="13">
    <source>
        <dbReference type="PROSITE" id="PS51695"/>
    </source>
</evidence>
<dbReference type="PANTHER" id="PTHR14218:SF15">
    <property type="entry name" value="TRIPEPTIDYL-PEPTIDASE 1"/>
    <property type="match status" value="1"/>
</dbReference>
<keyword evidence="10" id="KW-0106">Calcium</keyword>
<dbReference type="PANTHER" id="PTHR14218">
    <property type="entry name" value="PROTEASE S8 TRIPEPTIDYL PEPTIDASE I CLN2"/>
    <property type="match status" value="1"/>
</dbReference>
<dbReference type="CDD" id="cd11377">
    <property type="entry name" value="Pro-peptidase_S53"/>
    <property type="match status" value="1"/>
</dbReference>
<keyword evidence="11" id="KW-0865">Zymogen</keyword>
<evidence type="ECO:0000256" key="7">
    <source>
        <dbReference type="ARBA" id="ARBA00022723"/>
    </source>
</evidence>
<keyword evidence="8" id="KW-0378">Hydrolase</keyword>
<feature type="domain" description="Peptidase S53" evidence="13">
    <location>
        <begin position="186"/>
        <end position="473"/>
    </location>
</feature>
<dbReference type="PROSITE" id="PS00138">
    <property type="entry name" value="SUBTILASE_SER"/>
    <property type="match status" value="1"/>
</dbReference>
<dbReference type="GO" id="GO:0004252">
    <property type="term" value="F:serine-type endopeptidase activity"/>
    <property type="evidence" value="ECO:0007669"/>
    <property type="project" value="InterPro"/>
</dbReference>
<evidence type="ECO:0000256" key="11">
    <source>
        <dbReference type="ARBA" id="ARBA00023145"/>
    </source>
</evidence>
<dbReference type="Pfam" id="PF09286">
    <property type="entry name" value="Pro-kuma_activ"/>
    <property type="match status" value="1"/>
</dbReference>
<dbReference type="SMART" id="SM00944">
    <property type="entry name" value="Pro-kuma_activ"/>
    <property type="match status" value="1"/>
</dbReference>
<dbReference type="InterPro" id="IPR000209">
    <property type="entry name" value="Peptidase_S8/S53_dom"/>
</dbReference>
<evidence type="ECO:0000256" key="1">
    <source>
        <dbReference type="ARBA" id="ARBA00001910"/>
    </source>
</evidence>
<gene>
    <name evidence="14" type="ORF">Clacol_005046</name>
</gene>
<dbReference type="SUPFAM" id="SSF54897">
    <property type="entry name" value="Protease propeptides/inhibitors"/>
    <property type="match status" value="1"/>
</dbReference>